<evidence type="ECO:0000259" key="2">
    <source>
        <dbReference type="Pfam" id="PF00646"/>
    </source>
</evidence>
<evidence type="ECO:0000313" key="4">
    <source>
        <dbReference type="EMBL" id="KAK1614166.1"/>
    </source>
</evidence>
<accession>A0AAD8VQM4</accession>
<name>A0AAD8VQM4_LOLMU</name>
<dbReference type="Proteomes" id="UP001231189">
    <property type="component" value="Unassembled WGS sequence"/>
</dbReference>
<dbReference type="PANTHER" id="PTHR32133:SF380">
    <property type="entry name" value="OS10G0137700 PROTEIN"/>
    <property type="match status" value="1"/>
</dbReference>
<keyword evidence="1" id="KW-0472">Membrane</keyword>
<sequence length="386" mass="42967">MTSLGRLPRSSAATPPLEDDDLLFEILLLLPPEPSSLPRASVVCKRWHRVVTDPHFICRFRRHHRRKPPLLGFFNTDRGRISFQPIMEAPNRVPPERFSLQVDDGDGFKLLGCRHGLVLFLAYKRKQVLVWDPVTGDQHSVAVPTGFYMNITNIQGAVLCAAGEIHNFQVVLVAAREDDEQHRQVLASVYSSQAGVWGNPISAPVPPEAYTGDYFTSICVPDVLVGDSLYWALDENFASSSYILEFNLERQGLAVIELPVDMSEDDGDLTAMGAEGGGLGFLFVSEADASAQLWKRKTDCDGVASWAVARTIQLDKLLSLNSEEERQFLVFSGFAECNNVAFFKTRAVSAPWFPWASLPCWLGILFTGLLLGILLPFLSLIWRDRA</sequence>
<dbReference type="InterPro" id="IPR001810">
    <property type="entry name" value="F-box_dom"/>
</dbReference>
<dbReference type="EMBL" id="JAUUTY010000006">
    <property type="protein sequence ID" value="KAK1614171.1"/>
    <property type="molecule type" value="Genomic_DNA"/>
</dbReference>
<dbReference type="Gene3D" id="1.20.1280.50">
    <property type="match status" value="1"/>
</dbReference>
<comment type="caution">
    <text evidence="4">The sequence shown here is derived from an EMBL/GenBank/DDBJ whole genome shotgun (WGS) entry which is preliminary data.</text>
</comment>
<evidence type="ECO:0008006" key="7">
    <source>
        <dbReference type="Google" id="ProtNLM"/>
    </source>
</evidence>
<keyword evidence="1" id="KW-0812">Transmembrane</keyword>
<proteinExistence type="predicted"/>
<dbReference type="Pfam" id="PF00646">
    <property type="entry name" value="F-box"/>
    <property type="match status" value="1"/>
</dbReference>
<dbReference type="EMBL" id="JAUUTY010000006">
    <property type="protein sequence ID" value="KAK1614166.1"/>
    <property type="molecule type" value="Genomic_DNA"/>
</dbReference>
<organism evidence="4 6">
    <name type="scientific">Lolium multiflorum</name>
    <name type="common">Italian ryegrass</name>
    <name type="synonym">Lolium perenne subsp. multiflorum</name>
    <dbReference type="NCBI Taxonomy" id="4521"/>
    <lineage>
        <taxon>Eukaryota</taxon>
        <taxon>Viridiplantae</taxon>
        <taxon>Streptophyta</taxon>
        <taxon>Embryophyta</taxon>
        <taxon>Tracheophyta</taxon>
        <taxon>Spermatophyta</taxon>
        <taxon>Magnoliopsida</taxon>
        <taxon>Liliopsida</taxon>
        <taxon>Poales</taxon>
        <taxon>Poaceae</taxon>
        <taxon>BOP clade</taxon>
        <taxon>Pooideae</taxon>
        <taxon>Poodae</taxon>
        <taxon>Poeae</taxon>
        <taxon>Poeae Chloroplast Group 2 (Poeae type)</taxon>
        <taxon>Loliodinae</taxon>
        <taxon>Loliinae</taxon>
        <taxon>Lolium</taxon>
    </lineage>
</organism>
<protein>
    <recommendedName>
        <fullName evidence="7">F-box domain-containing protein</fullName>
    </recommendedName>
</protein>
<dbReference type="PANTHER" id="PTHR32133">
    <property type="entry name" value="OS07G0120400 PROTEIN"/>
    <property type="match status" value="1"/>
</dbReference>
<evidence type="ECO:0000256" key="1">
    <source>
        <dbReference type="SAM" id="Phobius"/>
    </source>
</evidence>
<feature type="domain" description="F-box" evidence="2">
    <location>
        <begin position="20"/>
        <end position="57"/>
    </location>
</feature>
<dbReference type="InterPro" id="IPR036047">
    <property type="entry name" value="F-box-like_dom_sf"/>
</dbReference>
<evidence type="ECO:0000313" key="5">
    <source>
        <dbReference type="EMBL" id="KAK1614171.1"/>
    </source>
</evidence>
<dbReference type="AlphaFoldDB" id="A0AAD8VQM4"/>
<dbReference type="SUPFAM" id="SSF81383">
    <property type="entry name" value="F-box domain"/>
    <property type="match status" value="1"/>
</dbReference>
<gene>
    <name evidence="4" type="ORF">QYE76_019683</name>
    <name evidence="5" type="ORF">QYE76_019688</name>
</gene>
<dbReference type="Pfam" id="PF23635">
    <property type="entry name" value="Beta-prop_AT5G49610-like"/>
    <property type="match status" value="1"/>
</dbReference>
<dbReference type="InterPro" id="IPR056594">
    <property type="entry name" value="AT5G49610-like_b-prop"/>
</dbReference>
<reference evidence="4" key="1">
    <citation type="submission" date="2023-07" db="EMBL/GenBank/DDBJ databases">
        <title>A chromosome-level genome assembly of Lolium multiflorum.</title>
        <authorList>
            <person name="Chen Y."/>
            <person name="Copetti D."/>
            <person name="Kolliker R."/>
            <person name="Studer B."/>
        </authorList>
    </citation>
    <scope>NUCLEOTIDE SEQUENCE</scope>
    <source>
        <strain evidence="4">02402/16</strain>
        <tissue evidence="4">Leaf</tissue>
    </source>
</reference>
<evidence type="ECO:0000259" key="3">
    <source>
        <dbReference type="Pfam" id="PF23635"/>
    </source>
</evidence>
<feature type="transmembrane region" description="Helical" evidence="1">
    <location>
        <begin position="361"/>
        <end position="382"/>
    </location>
</feature>
<evidence type="ECO:0000313" key="6">
    <source>
        <dbReference type="Proteomes" id="UP001231189"/>
    </source>
</evidence>
<keyword evidence="1" id="KW-1133">Transmembrane helix</keyword>
<keyword evidence="6" id="KW-1185">Reference proteome</keyword>
<feature type="domain" description="F-box protein AT5G49610-like beta-propeller" evidence="3">
    <location>
        <begin position="111"/>
        <end position="319"/>
    </location>
</feature>